<proteinExistence type="predicted"/>
<comment type="caution">
    <text evidence="1">The sequence shown here is derived from an EMBL/GenBank/DDBJ whole genome shotgun (WGS) entry which is preliminary data.</text>
</comment>
<dbReference type="Pfam" id="PF12875">
    <property type="entry name" value="DUF3826"/>
    <property type="match status" value="1"/>
</dbReference>
<dbReference type="EMBL" id="JAKWBL010000003">
    <property type="protein sequence ID" value="MCH5599136.1"/>
    <property type="molecule type" value="Genomic_DNA"/>
</dbReference>
<reference evidence="1 2" key="1">
    <citation type="submission" date="2022-02" db="EMBL/GenBank/DDBJ databases">
        <authorList>
            <person name="Min J."/>
        </authorList>
    </citation>
    <scope>NUCLEOTIDE SEQUENCE [LARGE SCALE GENOMIC DNA]</scope>
    <source>
        <strain evidence="1 2">GR10-1</strain>
    </source>
</reference>
<gene>
    <name evidence="1" type="ORF">MKP09_15080</name>
</gene>
<evidence type="ECO:0000313" key="1">
    <source>
        <dbReference type="EMBL" id="MCH5599136.1"/>
    </source>
</evidence>
<protein>
    <submittedName>
        <fullName evidence="1">DUF3826 domain-containing protein</fullName>
    </submittedName>
</protein>
<name>A0ABS9SLH2_9BACT</name>
<sequence>MTEHGLQREYNNYLNMFPKLTDLQKSQVLAYLKEARENAMNAETAKNRIDWFIKYRGRANNFLAAAGYDLRKATEEIEARKGVSKN</sequence>
<accession>A0ABS9SLH2</accession>
<organism evidence="1 2">
    <name type="scientific">Niabella ginsengisoli</name>
    <dbReference type="NCBI Taxonomy" id="522298"/>
    <lineage>
        <taxon>Bacteria</taxon>
        <taxon>Pseudomonadati</taxon>
        <taxon>Bacteroidota</taxon>
        <taxon>Chitinophagia</taxon>
        <taxon>Chitinophagales</taxon>
        <taxon>Chitinophagaceae</taxon>
        <taxon>Niabella</taxon>
    </lineage>
</organism>
<dbReference type="InterPro" id="IPR024284">
    <property type="entry name" value="DUF3826"/>
</dbReference>
<keyword evidence="2" id="KW-1185">Reference proteome</keyword>
<evidence type="ECO:0000313" key="2">
    <source>
        <dbReference type="Proteomes" id="UP001202248"/>
    </source>
</evidence>
<dbReference type="Proteomes" id="UP001202248">
    <property type="component" value="Unassembled WGS sequence"/>
</dbReference>